<evidence type="ECO:0000256" key="1">
    <source>
        <dbReference type="SAM" id="Phobius"/>
    </source>
</evidence>
<reference evidence="2 3" key="1">
    <citation type="journal article" date="2007" name="J. Bacteriol.">
        <title>The complete genome sequence of Roseobacter denitrificans reveals a mixotrophic rather than photosynthetic metabolism.</title>
        <authorList>
            <person name="Swingley W.D."/>
            <person name="Sadekar S."/>
            <person name="Mastrian S.D."/>
            <person name="Matthies H.J."/>
            <person name="Hao J."/>
            <person name="Ramos H."/>
            <person name="Acharya C.R."/>
            <person name="Conrad A.L."/>
            <person name="Taylor H.L."/>
            <person name="Dejesa L.C."/>
            <person name="Shah M.K."/>
            <person name="O'huallachain M.E."/>
            <person name="Lince M.T."/>
            <person name="Blankenship R.E."/>
            <person name="Beatty J.T."/>
            <person name="Touchman J.W."/>
        </authorList>
    </citation>
    <scope>NUCLEOTIDE SEQUENCE [LARGE SCALE GENOMIC DNA]</scope>
    <source>
        <strain evidence="3">ATCC 33942 / OCh 114</strain>
    </source>
</reference>
<proteinExistence type="predicted"/>
<dbReference type="EMBL" id="CP000362">
    <property type="protein sequence ID" value="ABG30459.1"/>
    <property type="molecule type" value="Genomic_DNA"/>
</dbReference>
<name>Q16C34_ROSDO</name>
<dbReference type="Proteomes" id="UP000007029">
    <property type="component" value="Chromosome"/>
</dbReference>
<feature type="transmembrane region" description="Helical" evidence="1">
    <location>
        <begin position="20"/>
        <end position="37"/>
    </location>
</feature>
<keyword evidence="1" id="KW-1133">Transmembrane helix</keyword>
<keyword evidence="3" id="KW-1185">Reference proteome</keyword>
<dbReference type="STRING" id="375451.RD1_0778"/>
<organism evidence="2 3">
    <name type="scientific">Roseobacter denitrificans (strain ATCC 33942 / OCh 114)</name>
    <name type="common">Erythrobacter sp. (strain OCh 114)</name>
    <name type="synonym">Roseobacter denitrificans</name>
    <dbReference type="NCBI Taxonomy" id="375451"/>
    <lineage>
        <taxon>Bacteria</taxon>
        <taxon>Pseudomonadati</taxon>
        <taxon>Pseudomonadota</taxon>
        <taxon>Alphaproteobacteria</taxon>
        <taxon>Rhodobacterales</taxon>
        <taxon>Roseobacteraceae</taxon>
        <taxon>Roseobacter</taxon>
    </lineage>
</organism>
<accession>Q16C34</accession>
<gene>
    <name evidence="2" type="ordered locus">RD1_0778</name>
</gene>
<dbReference type="AlphaFoldDB" id="Q16C34"/>
<evidence type="ECO:0000313" key="3">
    <source>
        <dbReference type="Proteomes" id="UP000007029"/>
    </source>
</evidence>
<keyword evidence="1" id="KW-0472">Membrane</keyword>
<dbReference type="KEGG" id="rde:RD1_0778"/>
<sequence>MALGPVASGMLIEAFGPKTFFAATAALQLGFAVNVIWRPLTDSRQPEGDKQGFVAMPANATGHMATELHKHGNAGEKKIARQPS</sequence>
<dbReference type="HOGENOM" id="CLU_2525424_0_0_5"/>
<keyword evidence="1" id="KW-0812">Transmembrane</keyword>
<protein>
    <submittedName>
        <fullName evidence="2">Uncharacterized protein</fullName>
    </submittedName>
</protein>
<evidence type="ECO:0000313" key="2">
    <source>
        <dbReference type="EMBL" id="ABG30459.1"/>
    </source>
</evidence>